<dbReference type="Gene3D" id="3.30.750.24">
    <property type="entry name" value="STAS domain"/>
    <property type="match status" value="1"/>
</dbReference>
<dbReference type="KEGG" id="cari:FNU76_13140"/>
<organism evidence="2 3">
    <name type="scientific">Chitinimonas arctica</name>
    <dbReference type="NCBI Taxonomy" id="2594795"/>
    <lineage>
        <taxon>Bacteria</taxon>
        <taxon>Pseudomonadati</taxon>
        <taxon>Pseudomonadota</taxon>
        <taxon>Betaproteobacteria</taxon>
        <taxon>Neisseriales</taxon>
        <taxon>Chitinibacteraceae</taxon>
        <taxon>Chitinimonas</taxon>
    </lineage>
</organism>
<dbReference type="RefSeq" id="WP_144278622.1">
    <property type="nucleotide sequence ID" value="NZ_CP041730.1"/>
</dbReference>
<dbReference type="OrthoDB" id="3827095at2"/>
<dbReference type="InterPro" id="IPR002645">
    <property type="entry name" value="STAS_dom"/>
</dbReference>
<gene>
    <name evidence="2" type="ORF">FNU76_13140</name>
</gene>
<sequence>MEAIVNFDGSHASIKLVGDFTFESHRPFKEANQNVMSRPEVESLLIDFDGVEYMDSAALGMLLLLRERFGERAIKLTNTRGTVRAVLDVANFGRLFELD</sequence>
<dbReference type="InterPro" id="IPR036513">
    <property type="entry name" value="STAS_dom_sf"/>
</dbReference>
<feature type="domain" description="STAS" evidence="1">
    <location>
        <begin position="14"/>
        <end position="99"/>
    </location>
</feature>
<keyword evidence="3" id="KW-1185">Reference proteome</keyword>
<reference evidence="3" key="1">
    <citation type="submission" date="2019-07" db="EMBL/GenBank/DDBJ databases">
        <title>Chitinimonas sp. nov., isolated from Ny-Alesund, arctica soil.</title>
        <authorList>
            <person name="Xu Q."/>
            <person name="Peng F."/>
        </authorList>
    </citation>
    <scope>NUCLEOTIDE SEQUENCE [LARGE SCALE GENOMIC DNA]</scope>
    <source>
        <strain evidence="3">R3-44</strain>
    </source>
</reference>
<proteinExistence type="predicted"/>
<name>A0A516SGD7_9NEIS</name>
<dbReference type="AlphaFoldDB" id="A0A516SGD7"/>
<dbReference type="PROSITE" id="PS50801">
    <property type="entry name" value="STAS"/>
    <property type="match status" value="1"/>
</dbReference>
<dbReference type="CDD" id="cd07043">
    <property type="entry name" value="STAS_anti-anti-sigma_factors"/>
    <property type="match status" value="1"/>
</dbReference>
<evidence type="ECO:0000313" key="3">
    <source>
        <dbReference type="Proteomes" id="UP000317550"/>
    </source>
</evidence>
<dbReference type="Proteomes" id="UP000317550">
    <property type="component" value="Chromosome"/>
</dbReference>
<dbReference type="Pfam" id="PF13466">
    <property type="entry name" value="STAS_2"/>
    <property type="match status" value="1"/>
</dbReference>
<dbReference type="SUPFAM" id="SSF52091">
    <property type="entry name" value="SpoIIaa-like"/>
    <property type="match status" value="1"/>
</dbReference>
<evidence type="ECO:0000259" key="1">
    <source>
        <dbReference type="PROSITE" id="PS50801"/>
    </source>
</evidence>
<dbReference type="EMBL" id="CP041730">
    <property type="protein sequence ID" value="QDQ27229.1"/>
    <property type="molecule type" value="Genomic_DNA"/>
</dbReference>
<protein>
    <submittedName>
        <fullName evidence="2">STAS domain-containing protein</fullName>
    </submittedName>
</protein>
<evidence type="ECO:0000313" key="2">
    <source>
        <dbReference type="EMBL" id="QDQ27229.1"/>
    </source>
</evidence>
<dbReference type="InterPro" id="IPR058548">
    <property type="entry name" value="MlaB-like_STAS"/>
</dbReference>
<accession>A0A516SGD7</accession>